<name>A0A2N3HHY0_9FLAO</name>
<keyword evidence="1" id="KW-1133">Transmembrane helix</keyword>
<keyword evidence="1" id="KW-0472">Membrane</keyword>
<comment type="caution">
    <text evidence="2">The sequence shown here is derived from an EMBL/GenBank/DDBJ whole genome shotgun (WGS) entry which is preliminary data.</text>
</comment>
<proteinExistence type="predicted"/>
<gene>
    <name evidence="2" type="ORF">CSW08_12620</name>
</gene>
<sequence>MNNVISIHSIRFFVLVLVQVLIFNHINFLGNINPYPYILFIALFPVKNNRTAIIGLSFFLGLSVDFFLDTGGIHAAACLFIAYVRPIILKFCFGTIYEHQTIKFETVEFGSKLTYFTLLTVIHHFVLFSLEIFNISKIILVLQKTLFSGIFTILMCLLITIIFTRKTK</sequence>
<evidence type="ECO:0000256" key="1">
    <source>
        <dbReference type="SAM" id="Phobius"/>
    </source>
</evidence>
<protein>
    <submittedName>
        <fullName evidence="2">Rod shape-determining protein MreD</fullName>
    </submittedName>
</protein>
<feature type="transmembrane region" description="Helical" evidence="1">
    <location>
        <begin position="12"/>
        <end position="30"/>
    </location>
</feature>
<dbReference type="AlphaFoldDB" id="A0A2N3HHY0"/>
<organism evidence="2 3">
    <name type="scientific">Confluentibacter flavum</name>
    <dbReference type="NCBI Taxonomy" id="1909700"/>
    <lineage>
        <taxon>Bacteria</taxon>
        <taxon>Pseudomonadati</taxon>
        <taxon>Bacteroidota</taxon>
        <taxon>Flavobacteriia</taxon>
        <taxon>Flavobacteriales</taxon>
        <taxon>Flavobacteriaceae</taxon>
        <taxon>Confluentibacter</taxon>
    </lineage>
</organism>
<dbReference type="Proteomes" id="UP000233435">
    <property type="component" value="Unassembled WGS sequence"/>
</dbReference>
<feature type="transmembrane region" description="Helical" evidence="1">
    <location>
        <begin position="75"/>
        <end position="97"/>
    </location>
</feature>
<dbReference type="RefSeq" id="WP_106660235.1">
    <property type="nucleotide sequence ID" value="NZ_PJEO01000049.1"/>
</dbReference>
<feature type="transmembrane region" description="Helical" evidence="1">
    <location>
        <begin position="113"/>
        <end position="133"/>
    </location>
</feature>
<accession>A0A2N3HHY0</accession>
<dbReference type="EMBL" id="PJEO01000049">
    <property type="protein sequence ID" value="PKQ44492.1"/>
    <property type="molecule type" value="Genomic_DNA"/>
</dbReference>
<keyword evidence="1" id="KW-0812">Transmembrane</keyword>
<evidence type="ECO:0000313" key="3">
    <source>
        <dbReference type="Proteomes" id="UP000233435"/>
    </source>
</evidence>
<feature type="transmembrane region" description="Helical" evidence="1">
    <location>
        <begin position="145"/>
        <end position="163"/>
    </location>
</feature>
<reference evidence="2 3" key="1">
    <citation type="submission" date="2017-12" db="EMBL/GenBank/DDBJ databases">
        <title>Confluentibacter flavum sp. nov., isolated from the saline lake.</title>
        <authorList>
            <person name="Yu L."/>
        </authorList>
    </citation>
    <scope>NUCLEOTIDE SEQUENCE [LARGE SCALE GENOMIC DNA]</scope>
    <source>
        <strain evidence="2 3">3B</strain>
    </source>
</reference>
<dbReference type="OrthoDB" id="1132160at2"/>
<keyword evidence="3" id="KW-1185">Reference proteome</keyword>
<evidence type="ECO:0000313" key="2">
    <source>
        <dbReference type="EMBL" id="PKQ44492.1"/>
    </source>
</evidence>